<name>A0A2V5I3V1_ASPV1</name>
<dbReference type="Proteomes" id="UP000249829">
    <property type="component" value="Unassembled WGS sequence"/>
</dbReference>
<evidence type="ECO:0000313" key="4">
    <source>
        <dbReference type="EMBL" id="PYI23170.1"/>
    </source>
</evidence>
<gene>
    <name evidence="4" type="ORF">BO99DRAFT_324503</name>
</gene>
<protein>
    <submittedName>
        <fullName evidence="4">Putative aldehyde reductase</fullName>
    </submittedName>
</protein>
<evidence type="ECO:0000256" key="2">
    <source>
        <dbReference type="ARBA" id="ARBA00023445"/>
    </source>
</evidence>
<comment type="similarity">
    <text evidence="2">Belongs to the NAD(P)-dependent epimerase/dehydratase family. Dihydroflavonol-4-reductase subfamily.</text>
</comment>
<sequence>MLHSTDYVIPPGSLILVTGANGYIASHTIDILLQRGYKVRGTVRTAKPWLDRYFTEHYGEGRFESIIIPMLDELDMCRRAMQNVSGVLHVASDMSFNSDPNAVIPWVKRVTIHLLEAAASQLSVTRFVLTSSSTAALLPTPGQKTIVDENTWNEVSVHAAWDESTPPETRAYHIYSAAKTEQEREGWRWVRERKPRFEFSTVVPNSNFGRVLHPQIAGSSMIRMRNLLRGDGSVMDEFPPPEWYVNVEDTARLHVIALLSPAVKGERIFAFASEFNWTDVVSILRRLRPDNALIPDPPANEGRDASEILPSRRAEDLLREFYGQPGWISLEETIAAGIEDVP</sequence>
<evidence type="ECO:0000313" key="5">
    <source>
        <dbReference type="Proteomes" id="UP000249829"/>
    </source>
</evidence>
<evidence type="ECO:0000259" key="3">
    <source>
        <dbReference type="Pfam" id="PF01370"/>
    </source>
</evidence>
<dbReference type="OMA" id="SNTWNDS"/>
<feature type="domain" description="NAD-dependent epimerase/dehydratase" evidence="3">
    <location>
        <begin position="15"/>
        <end position="263"/>
    </location>
</feature>
<dbReference type="GO" id="GO:0016616">
    <property type="term" value="F:oxidoreductase activity, acting on the CH-OH group of donors, NAD or NADP as acceptor"/>
    <property type="evidence" value="ECO:0007669"/>
    <property type="project" value="TreeGrafter"/>
</dbReference>
<dbReference type="SUPFAM" id="SSF51735">
    <property type="entry name" value="NAD(P)-binding Rossmann-fold domains"/>
    <property type="match status" value="1"/>
</dbReference>
<dbReference type="InterPro" id="IPR001509">
    <property type="entry name" value="Epimerase_deHydtase"/>
</dbReference>
<keyword evidence="5" id="KW-1185">Reference proteome</keyword>
<dbReference type="EMBL" id="KZ825107">
    <property type="protein sequence ID" value="PYI23170.1"/>
    <property type="molecule type" value="Genomic_DNA"/>
</dbReference>
<dbReference type="Pfam" id="PF01370">
    <property type="entry name" value="Epimerase"/>
    <property type="match status" value="1"/>
</dbReference>
<organism evidence="4 5">
    <name type="scientific">Aspergillus violaceofuscus (strain CBS 115571)</name>
    <dbReference type="NCBI Taxonomy" id="1450538"/>
    <lineage>
        <taxon>Eukaryota</taxon>
        <taxon>Fungi</taxon>
        <taxon>Dikarya</taxon>
        <taxon>Ascomycota</taxon>
        <taxon>Pezizomycotina</taxon>
        <taxon>Eurotiomycetes</taxon>
        <taxon>Eurotiomycetidae</taxon>
        <taxon>Eurotiales</taxon>
        <taxon>Aspergillaceae</taxon>
        <taxon>Aspergillus</taxon>
    </lineage>
</organism>
<dbReference type="PANTHER" id="PTHR10366">
    <property type="entry name" value="NAD DEPENDENT EPIMERASE/DEHYDRATASE"/>
    <property type="match status" value="1"/>
</dbReference>
<dbReference type="AlphaFoldDB" id="A0A2V5I3V1"/>
<reference evidence="4 5" key="1">
    <citation type="submission" date="2018-02" db="EMBL/GenBank/DDBJ databases">
        <title>The genomes of Aspergillus section Nigri reveals drivers in fungal speciation.</title>
        <authorList>
            <consortium name="DOE Joint Genome Institute"/>
            <person name="Vesth T.C."/>
            <person name="Nybo J."/>
            <person name="Theobald S."/>
            <person name="Brandl J."/>
            <person name="Frisvad J.C."/>
            <person name="Nielsen K.F."/>
            <person name="Lyhne E.K."/>
            <person name="Kogle M.E."/>
            <person name="Kuo A."/>
            <person name="Riley R."/>
            <person name="Clum A."/>
            <person name="Nolan M."/>
            <person name="Lipzen A."/>
            <person name="Salamov A."/>
            <person name="Henrissat B."/>
            <person name="Wiebenga A."/>
            <person name="De vries R.P."/>
            <person name="Grigoriev I.V."/>
            <person name="Mortensen U.H."/>
            <person name="Andersen M.R."/>
            <person name="Baker S.E."/>
        </authorList>
    </citation>
    <scope>NUCLEOTIDE SEQUENCE [LARGE SCALE GENOMIC DNA]</scope>
    <source>
        <strain evidence="4 5">CBS 115571</strain>
    </source>
</reference>
<dbReference type="PANTHER" id="PTHR10366:SF562">
    <property type="entry name" value="ALDEHYDE REDUCTASE II (AFU_ORTHOLOGUE AFUA_1G11360)"/>
    <property type="match status" value="1"/>
</dbReference>
<proteinExistence type="inferred from homology"/>
<dbReference type="STRING" id="1450538.A0A2V5I3V1"/>
<dbReference type="InterPro" id="IPR050425">
    <property type="entry name" value="NAD(P)_dehydrat-like"/>
</dbReference>
<dbReference type="Gene3D" id="3.40.50.720">
    <property type="entry name" value="NAD(P)-binding Rossmann-like Domain"/>
    <property type="match status" value="1"/>
</dbReference>
<dbReference type="InterPro" id="IPR036291">
    <property type="entry name" value="NAD(P)-bd_dom_sf"/>
</dbReference>
<accession>A0A2V5I3V1</accession>
<evidence type="ECO:0000256" key="1">
    <source>
        <dbReference type="ARBA" id="ARBA00023002"/>
    </source>
</evidence>
<keyword evidence="1" id="KW-0560">Oxidoreductase</keyword>